<evidence type="ECO:0000313" key="2">
    <source>
        <dbReference type="EMBL" id="CAG7722462.1"/>
    </source>
</evidence>
<evidence type="ECO:0000256" key="1">
    <source>
        <dbReference type="SAM" id="Phobius"/>
    </source>
</evidence>
<dbReference type="EMBL" id="CAJVCH010089591">
    <property type="protein sequence ID" value="CAG7722462.1"/>
    <property type="molecule type" value="Genomic_DNA"/>
</dbReference>
<reference evidence="2" key="1">
    <citation type="submission" date="2021-06" db="EMBL/GenBank/DDBJ databases">
        <authorList>
            <person name="Hodson N. C."/>
            <person name="Mongue J. A."/>
            <person name="Jaron S. K."/>
        </authorList>
    </citation>
    <scope>NUCLEOTIDE SEQUENCE</scope>
</reference>
<organism evidence="2 3">
    <name type="scientific">Allacma fusca</name>
    <dbReference type="NCBI Taxonomy" id="39272"/>
    <lineage>
        <taxon>Eukaryota</taxon>
        <taxon>Metazoa</taxon>
        <taxon>Ecdysozoa</taxon>
        <taxon>Arthropoda</taxon>
        <taxon>Hexapoda</taxon>
        <taxon>Collembola</taxon>
        <taxon>Symphypleona</taxon>
        <taxon>Sminthuridae</taxon>
        <taxon>Allacma</taxon>
    </lineage>
</organism>
<comment type="caution">
    <text evidence="2">The sequence shown here is derived from an EMBL/GenBank/DDBJ whole genome shotgun (WGS) entry which is preliminary data.</text>
</comment>
<keyword evidence="3" id="KW-1185">Reference proteome</keyword>
<keyword evidence="1" id="KW-0472">Membrane</keyword>
<protein>
    <submittedName>
        <fullName evidence="2">Uncharacterized protein</fullName>
    </submittedName>
</protein>
<name>A0A8J2NQY5_9HEXA</name>
<dbReference type="AlphaFoldDB" id="A0A8J2NQY5"/>
<dbReference type="Proteomes" id="UP000708208">
    <property type="component" value="Unassembled WGS sequence"/>
</dbReference>
<feature type="transmembrane region" description="Helical" evidence="1">
    <location>
        <begin position="148"/>
        <end position="170"/>
    </location>
</feature>
<gene>
    <name evidence="2" type="ORF">AFUS01_LOCUS11593</name>
</gene>
<keyword evidence="1" id="KW-1133">Transmembrane helix</keyword>
<evidence type="ECO:0000313" key="3">
    <source>
        <dbReference type="Proteomes" id="UP000708208"/>
    </source>
</evidence>
<feature type="transmembrane region" description="Helical" evidence="1">
    <location>
        <begin position="224"/>
        <end position="243"/>
    </location>
</feature>
<keyword evidence="1" id="KW-0812">Transmembrane</keyword>
<sequence length="244" mass="28533">MFTICLRRHGQVIQFANQVIRFDVSAERRFPGWKKNNFRDVPDIYYIGFSNGCTRSISGWCLSGGSSNFTFMDIRNKNVLLEDIKISQDIRNQGKYLRTYREFQILNRSFETCYRYSYIPVLKLFNISCQSISISGLIKYHDKLGISLVLMFSVGIFVFLVVEIVAYPLAAKIHEVSKDFLDEHSRMLNNPKLRREERLEFKKMIRSCWPLSVHVLSCYIIKRATPLIVLVIVFNITMNFILIA</sequence>
<accession>A0A8J2NQY5</accession>
<proteinExistence type="predicted"/>